<dbReference type="InterPro" id="IPR041916">
    <property type="entry name" value="Anti_sigma_zinc_sf"/>
</dbReference>
<organism evidence="1 2">
    <name type="scientific">Deinococcus aquiradiocola</name>
    <dbReference type="NCBI Taxonomy" id="393059"/>
    <lineage>
        <taxon>Bacteria</taxon>
        <taxon>Thermotogati</taxon>
        <taxon>Deinococcota</taxon>
        <taxon>Deinococci</taxon>
        <taxon>Deinococcales</taxon>
        <taxon>Deinococcaceae</taxon>
        <taxon>Deinococcus</taxon>
    </lineage>
</organism>
<accession>A0A917PAK2</accession>
<name>A0A917PAK2_9DEIO</name>
<reference evidence="1" key="2">
    <citation type="submission" date="2020-09" db="EMBL/GenBank/DDBJ databases">
        <authorList>
            <person name="Sun Q."/>
            <person name="Ohkuma M."/>
        </authorList>
    </citation>
    <scope>NUCLEOTIDE SEQUENCE</scope>
    <source>
        <strain evidence="1">JCM 14371</strain>
    </source>
</reference>
<proteinExistence type="predicted"/>
<dbReference type="SUPFAM" id="SSF63829">
    <property type="entry name" value="Calcium-dependent phosphotriesterase"/>
    <property type="match status" value="1"/>
</dbReference>
<dbReference type="InterPro" id="IPR015943">
    <property type="entry name" value="WD40/YVTN_repeat-like_dom_sf"/>
</dbReference>
<comment type="caution">
    <text evidence="1">The sequence shown here is derived from an EMBL/GenBank/DDBJ whole genome shotgun (WGS) entry which is preliminary data.</text>
</comment>
<dbReference type="Gene3D" id="1.10.10.1320">
    <property type="entry name" value="Anti-sigma factor, zinc-finger domain"/>
    <property type="match status" value="1"/>
</dbReference>
<protein>
    <recommendedName>
        <fullName evidence="3">Zinc-finger domain-containing protein</fullName>
    </recommendedName>
</protein>
<keyword evidence="2" id="KW-1185">Reference proteome</keyword>
<dbReference type="EMBL" id="BMOE01000003">
    <property type="protein sequence ID" value="GGJ68750.1"/>
    <property type="molecule type" value="Genomic_DNA"/>
</dbReference>
<reference evidence="1" key="1">
    <citation type="journal article" date="2014" name="Int. J. Syst. Evol. Microbiol.">
        <title>Complete genome sequence of Corynebacterium casei LMG S-19264T (=DSM 44701T), isolated from a smear-ripened cheese.</title>
        <authorList>
            <consortium name="US DOE Joint Genome Institute (JGI-PGF)"/>
            <person name="Walter F."/>
            <person name="Albersmeier A."/>
            <person name="Kalinowski J."/>
            <person name="Ruckert C."/>
        </authorList>
    </citation>
    <scope>NUCLEOTIDE SEQUENCE</scope>
    <source>
        <strain evidence="1">JCM 14371</strain>
    </source>
</reference>
<dbReference type="AlphaFoldDB" id="A0A917PAK2"/>
<evidence type="ECO:0000313" key="1">
    <source>
        <dbReference type="EMBL" id="GGJ68750.1"/>
    </source>
</evidence>
<dbReference type="Proteomes" id="UP000635726">
    <property type="component" value="Unassembled WGS sequence"/>
</dbReference>
<gene>
    <name evidence="1" type="ORF">GCM10008939_11530</name>
</gene>
<sequence>MTPQPPVPPEHDRWRDELHLAAASGRRPGPALDAHLQHCSACREEWALLQTLQATLLEDAAAPPAAPPPAVRDALLRRANGRTVARPAPVQARSAVRPGARAALWPGLALGAAAVAAALLLTGTLLGPPSLAGGLPDPAVVVNAGPALLVASNGALPPAGRGTPGTARVSLVTGERVTATLDLPSPSPAWFTEGLRVGEDVYLADAGNDRVLEVQLSPLRLRRAYPVPGGVAGLSAGNGRVYYKSVRGEVGTLPTVLHAGTRMALHAEAPTRMPDVMDGVLMQRGTLYVTHHLRGELCLLDPVTLAVRTRVHVGGAPVGITADREGLLLLDVQGRLLRTDFQGRVRRTWALPGQPDKFVLNGRTVVVTDRAGTVTRLDLGSGAQRSAALHHPMDVTLDPRGDIVVAQGGRGVALLTPDLTVMPGGDVR</sequence>
<dbReference type="RefSeq" id="WP_188961338.1">
    <property type="nucleotide sequence ID" value="NZ_BMOE01000003.1"/>
</dbReference>
<evidence type="ECO:0000313" key="2">
    <source>
        <dbReference type="Proteomes" id="UP000635726"/>
    </source>
</evidence>
<evidence type="ECO:0008006" key="3">
    <source>
        <dbReference type="Google" id="ProtNLM"/>
    </source>
</evidence>
<dbReference type="Gene3D" id="2.130.10.10">
    <property type="entry name" value="YVTN repeat-like/Quinoprotein amine dehydrogenase"/>
    <property type="match status" value="1"/>
</dbReference>